<dbReference type="InterPro" id="IPR035069">
    <property type="entry name" value="TTHA1013/TTHA0281-like"/>
</dbReference>
<feature type="domain" description="HicB-like antitoxin of toxin-antitoxin system" evidence="1">
    <location>
        <begin position="5"/>
        <end position="67"/>
    </location>
</feature>
<dbReference type="SUPFAM" id="SSF143100">
    <property type="entry name" value="TTHA1013/TTHA0281-like"/>
    <property type="match status" value="1"/>
</dbReference>
<sequence length="149" mass="16093">MLTTYPACFFKEETGYSVLFADLPCATCGDTLDEAIMMGMDCLAGYIFTCREDGDPVPAPSGLSVVSPEAIAHAIDCEPGECYVLPVTVDVDEYAKHHFDGTVPRTVKLPPWMDDAVMEQDLDLSAIIQDALRPLTKKAAPFGAAEKSL</sequence>
<organism evidence="2">
    <name type="scientific">virus sp. ctJLD79</name>
    <dbReference type="NCBI Taxonomy" id="2827987"/>
    <lineage>
        <taxon>Viruses</taxon>
    </lineage>
</organism>
<protein>
    <submittedName>
        <fullName evidence="2">Antitoxin</fullName>
    </submittedName>
</protein>
<name>A0A8S5RF19_9VIRU</name>
<dbReference type="InterPro" id="IPR031807">
    <property type="entry name" value="HicB-like"/>
</dbReference>
<dbReference type="EMBL" id="BK059097">
    <property type="protein sequence ID" value="DAE29673.1"/>
    <property type="molecule type" value="Genomic_DNA"/>
</dbReference>
<dbReference type="Pfam" id="PF15919">
    <property type="entry name" value="HicB_lk_antitox"/>
    <property type="match status" value="1"/>
</dbReference>
<evidence type="ECO:0000259" key="1">
    <source>
        <dbReference type="Pfam" id="PF15919"/>
    </source>
</evidence>
<proteinExistence type="predicted"/>
<reference evidence="2" key="1">
    <citation type="journal article" date="2021" name="Proc. Natl. Acad. Sci. U.S.A.">
        <title>A Catalog of Tens of Thousands of Viruses from Human Metagenomes Reveals Hidden Associations with Chronic Diseases.</title>
        <authorList>
            <person name="Tisza M.J."/>
            <person name="Buck C.B."/>
        </authorList>
    </citation>
    <scope>NUCLEOTIDE SEQUENCE</scope>
    <source>
        <strain evidence="2">CtJLD79</strain>
    </source>
</reference>
<accession>A0A8S5RF19</accession>
<evidence type="ECO:0000313" key="2">
    <source>
        <dbReference type="EMBL" id="DAE29673.1"/>
    </source>
</evidence>
<dbReference type="Gene3D" id="3.30.160.250">
    <property type="match status" value="1"/>
</dbReference>